<dbReference type="PANTHER" id="PTHR30009">
    <property type="entry name" value="CYTOCHROME C-TYPE SYNTHESIS PROTEIN AND PTS TRANSMEMBRANE COMPONENT"/>
    <property type="match status" value="1"/>
</dbReference>
<feature type="transmembrane region" description="Helical" evidence="12">
    <location>
        <begin position="161"/>
        <end position="189"/>
    </location>
</feature>
<gene>
    <name evidence="15" type="ORF">HMPREF9709_00940</name>
</gene>
<feature type="transmembrane region" description="Helical" evidence="12">
    <location>
        <begin position="46"/>
        <end position="69"/>
    </location>
</feature>
<feature type="domain" description="PTS EIIC type-1" evidence="14">
    <location>
        <begin position="1"/>
        <end position="399"/>
    </location>
</feature>
<evidence type="ECO:0000256" key="7">
    <source>
        <dbReference type="ARBA" id="ARBA00022692"/>
    </source>
</evidence>
<feature type="transmembrane region" description="Helical" evidence="12">
    <location>
        <begin position="257"/>
        <end position="276"/>
    </location>
</feature>
<evidence type="ECO:0000256" key="4">
    <source>
        <dbReference type="ARBA" id="ARBA00022597"/>
    </source>
</evidence>
<dbReference type="CDD" id="cd00212">
    <property type="entry name" value="PTS_IIB_glc"/>
    <property type="match status" value="1"/>
</dbReference>
<dbReference type="InterPro" id="IPR050429">
    <property type="entry name" value="PTS_Glucose_EIICBA"/>
</dbReference>
<dbReference type="InterPro" id="IPR018113">
    <property type="entry name" value="PTrfase_EIIB_Cys"/>
</dbReference>
<dbReference type="eggNOG" id="COG1264">
    <property type="taxonomic scope" value="Bacteria"/>
</dbReference>
<dbReference type="STRING" id="883114.HMPREF9709_00940"/>
<evidence type="ECO:0000313" key="16">
    <source>
        <dbReference type="Proteomes" id="UP000004191"/>
    </source>
</evidence>
<evidence type="ECO:0000259" key="14">
    <source>
        <dbReference type="PROSITE" id="PS51103"/>
    </source>
</evidence>
<keyword evidence="8" id="KW-0418">Kinase</keyword>
<dbReference type="GO" id="GO:0005886">
    <property type="term" value="C:plasma membrane"/>
    <property type="evidence" value="ECO:0007669"/>
    <property type="project" value="UniProtKB-SubCell"/>
</dbReference>
<name>H3NNM9_9FIRM</name>
<evidence type="ECO:0000256" key="9">
    <source>
        <dbReference type="ARBA" id="ARBA00022989"/>
    </source>
</evidence>
<dbReference type="InterPro" id="IPR013013">
    <property type="entry name" value="PTS_EIIC_1"/>
</dbReference>
<dbReference type="FunFam" id="3.30.1360.60:FF:000001">
    <property type="entry name" value="PTS system glucose-specific IIBC component PtsG"/>
    <property type="match status" value="1"/>
</dbReference>
<feature type="transmembrane region" description="Helical" evidence="12">
    <location>
        <begin position="365"/>
        <end position="387"/>
    </location>
</feature>
<dbReference type="InterPro" id="IPR010974">
    <property type="entry name" value="PTS_IIBC_nag"/>
</dbReference>
<evidence type="ECO:0000256" key="6">
    <source>
        <dbReference type="ARBA" id="ARBA00022683"/>
    </source>
</evidence>
<dbReference type="Gene3D" id="3.30.1360.60">
    <property type="entry name" value="Glucose permease domain IIB"/>
    <property type="match status" value="1"/>
</dbReference>
<feature type="transmembrane region" description="Helical" evidence="12">
    <location>
        <begin position="76"/>
        <end position="98"/>
    </location>
</feature>
<dbReference type="GO" id="GO:0016301">
    <property type="term" value="F:kinase activity"/>
    <property type="evidence" value="ECO:0007669"/>
    <property type="project" value="UniProtKB-KW"/>
</dbReference>
<dbReference type="InterPro" id="IPR036878">
    <property type="entry name" value="Glu_permease_IIB"/>
</dbReference>
<keyword evidence="3" id="KW-1003">Cell membrane</keyword>
<feature type="active site" description="Phosphocysteine intermediate; for EIIB activity" evidence="11">
    <location>
        <position position="437"/>
    </location>
</feature>
<dbReference type="GO" id="GO:0015764">
    <property type="term" value="P:N-acetylglucosamine transport"/>
    <property type="evidence" value="ECO:0007669"/>
    <property type="project" value="TreeGrafter"/>
</dbReference>
<feature type="transmembrane region" description="Helical" evidence="12">
    <location>
        <begin position="288"/>
        <end position="305"/>
    </location>
</feature>
<evidence type="ECO:0000256" key="3">
    <source>
        <dbReference type="ARBA" id="ARBA00022475"/>
    </source>
</evidence>
<keyword evidence="6" id="KW-0598">Phosphotransferase system</keyword>
<evidence type="ECO:0000256" key="5">
    <source>
        <dbReference type="ARBA" id="ARBA00022679"/>
    </source>
</evidence>
<comment type="caution">
    <text evidence="15">The sequence shown here is derived from an EMBL/GenBank/DDBJ whole genome shotgun (WGS) entry which is preliminary data.</text>
</comment>
<dbReference type="PROSITE" id="PS01035">
    <property type="entry name" value="PTS_EIIB_TYPE_1_CYS"/>
    <property type="match status" value="1"/>
</dbReference>
<evidence type="ECO:0000313" key="15">
    <source>
        <dbReference type="EMBL" id="EHR34004.1"/>
    </source>
</evidence>
<accession>H3NNM9</accession>
<dbReference type="Pfam" id="PF02378">
    <property type="entry name" value="PTS_EIIC"/>
    <property type="match status" value="1"/>
</dbReference>
<dbReference type="PROSITE" id="PS51103">
    <property type="entry name" value="PTS_EIIC_TYPE_1"/>
    <property type="match status" value="1"/>
</dbReference>
<evidence type="ECO:0000259" key="13">
    <source>
        <dbReference type="PROSITE" id="PS51098"/>
    </source>
</evidence>
<keyword evidence="5" id="KW-0808">Transferase</keyword>
<protein>
    <submittedName>
        <fullName evidence="15">PTS system, N-acetylglucosamine-specific IIBC component</fullName>
    </submittedName>
</protein>
<dbReference type="HOGENOM" id="CLU_012312_1_0_9"/>
<dbReference type="GO" id="GO:0009401">
    <property type="term" value="P:phosphoenolpyruvate-dependent sugar phosphotransferase system"/>
    <property type="evidence" value="ECO:0007669"/>
    <property type="project" value="UniProtKB-KW"/>
</dbReference>
<comment type="subcellular location">
    <subcellularLocation>
        <location evidence="1">Cell membrane</location>
        <topology evidence="1">Multi-pass membrane protein</topology>
    </subcellularLocation>
</comment>
<evidence type="ECO:0000256" key="1">
    <source>
        <dbReference type="ARBA" id="ARBA00004651"/>
    </source>
</evidence>
<keyword evidence="4" id="KW-0762">Sugar transport</keyword>
<dbReference type="eggNOG" id="COG1263">
    <property type="taxonomic scope" value="Bacteria"/>
</dbReference>
<dbReference type="AlphaFoldDB" id="H3NNM9"/>
<keyword evidence="9 12" id="KW-1133">Transmembrane helix</keyword>
<evidence type="ECO:0000256" key="12">
    <source>
        <dbReference type="SAM" id="Phobius"/>
    </source>
</evidence>
<dbReference type="NCBIfam" id="TIGR00826">
    <property type="entry name" value="EIIB_glc"/>
    <property type="match status" value="1"/>
</dbReference>
<keyword evidence="16" id="KW-1185">Reference proteome</keyword>
<dbReference type="GO" id="GO:0015572">
    <property type="term" value="F:N-acetylglucosamine transmembrane transporter activity"/>
    <property type="evidence" value="ECO:0007669"/>
    <property type="project" value="InterPro"/>
</dbReference>
<evidence type="ECO:0000256" key="2">
    <source>
        <dbReference type="ARBA" id="ARBA00022448"/>
    </source>
</evidence>
<dbReference type="PROSITE" id="PS51098">
    <property type="entry name" value="PTS_EIIB_TYPE_1"/>
    <property type="match status" value="1"/>
</dbReference>
<dbReference type="InterPro" id="IPR003352">
    <property type="entry name" value="PTS_EIIC"/>
</dbReference>
<dbReference type="GO" id="GO:0019866">
    <property type="term" value="C:organelle inner membrane"/>
    <property type="evidence" value="ECO:0007669"/>
    <property type="project" value="InterPro"/>
</dbReference>
<dbReference type="GO" id="GO:0090563">
    <property type="term" value="F:protein-phosphocysteine-sugar phosphotransferase activity"/>
    <property type="evidence" value="ECO:0007669"/>
    <property type="project" value="TreeGrafter"/>
</dbReference>
<dbReference type="Proteomes" id="UP000004191">
    <property type="component" value="Unassembled WGS sequence"/>
</dbReference>
<keyword evidence="7 12" id="KW-0812">Transmembrane</keyword>
<evidence type="ECO:0000256" key="11">
    <source>
        <dbReference type="PROSITE-ProRule" id="PRU00421"/>
    </source>
</evidence>
<evidence type="ECO:0000256" key="8">
    <source>
        <dbReference type="ARBA" id="ARBA00022777"/>
    </source>
</evidence>
<feature type="domain" description="PTS EIIB type-1" evidence="13">
    <location>
        <begin position="415"/>
        <end position="491"/>
    </location>
</feature>
<reference evidence="15 16" key="1">
    <citation type="submission" date="2012-01" db="EMBL/GenBank/DDBJ databases">
        <title>The Genome Sequence of Helcococcus kunzii ATCC 51366.</title>
        <authorList>
            <consortium name="The Broad Institute Genome Sequencing Platform"/>
            <person name="Earl A."/>
            <person name="Ward D."/>
            <person name="Feldgarden M."/>
            <person name="Gevers D."/>
            <person name="Huys G."/>
            <person name="Young S.K."/>
            <person name="Zeng Q."/>
            <person name="Gargeya S."/>
            <person name="Fitzgerald M."/>
            <person name="Haas B."/>
            <person name="Abouelleil A."/>
            <person name="Alvarado L."/>
            <person name="Arachchi H.M."/>
            <person name="Berlin A."/>
            <person name="Chapman S.B."/>
            <person name="Gearin G."/>
            <person name="Goldberg J."/>
            <person name="Griggs A."/>
            <person name="Gujja S."/>
            <person name="Hansen M."/>
            <person name="Heiman D."/>
            <person name="Howarth C."/>
            <person name="Larimer J."/>
            <person name="Lui A."/>
            <person name="MacDonald P.J.P."/>
            <person name="McCowen C."/>
            <person name="Montmayeur A."/>
            <person name="Murphy C."/>
            <person name="Neiman D."/>
            <person name="Pearson M."/>
            <person name="Priest M."/>
            <person name="Roberts A."/>
            <person name="Saif S."/>
            <person name="Shea T."/>
            <person name="Sisk P."/>
            <person name="Stolte C."/>
            <person name="Sykes S."/>
            <person name="Wortman J."/>
            <person name="Nusbaum C."/>
            <person name="Birren B."/>
        </authorList>
    </citation>
    <scope>NUCLEOTIDE SEQUENCE [LARGE SCALE GENOMIC DNA]</scope>
    <source>
        <strain evidence="15 16">ATCC 51366</strain>
    </source>
</reference>
<dbReference type="OrthoDB" id="9764327at2"/>
<dbReference type="SUPFAM" id="SSF55604">
    <property type="entry name" value="Glucose permease domain IIB"/>
    <property type="match status" value="1"/>
</dbReference>
<dbReference type="PANTHER" id="PTHR30009:SF4">
    <property type="entry name" value="PTS SYSTEM N-ACETYLGLUCOSAMINE-SPECIFIC EIICBA COMPONENT"/>
    <property type="match status" value="1"/>
</dbReference>
<dbReference type="Pfam" id="PF00367">
    <property type="entry name" value="PTS_EIIB"/>
    <property type="match status" value="1"/>
</dbReference>
<feature type="transmembrane region" description="Helical" evidence="12">
    <location>
        <begin position="118"/>
        <end position="141"/>
    </location>
</feature>
<dbReference type="NCBIfam" id="TIGR01998">
    <property type="entry name" value="PTS-II-BC-nag"/>
    <property type="match status" value="1"/>
</dbReference>
<dbReference type="RefSeq" id="WP_005398389.1">
    <property type="nucleotide sequence ID" value="NZ_JH601088.1"/>
</dbReference>
<evidence type="ECO:0000256" key="10">
    <source>
        <dbReference type="ARBA" id="ARBA00023136"/>
    </source>
</evidence>
<feature type="transmembrane region" description="Helical" evidence="12">
    <location>
        <begin position="311"/>
        <end position="334"/>
    </location>
</feature>
<keyword evidence="10 12" id="KW-0472">Membrane</keyword>
<dbReference type="InterPro" id="IPR001996">
    <property type="entry name" value="PTS_IIB_1"/>
</dbReference>
<dbReference type="GeneID" id="96998933"/>
<dbReference type="GO" id="GO:0008982">
    <property type="term" value="F:protein-N(PI)-phosphohistidine-sugar phosphotransferase activity"/>
    <property type="evidence" value="ECO:0007669"/>
    <property type="project" value="InterPro"/>
</dbReference>
<keyword evidence="2" id="KW-0813">Transport</keyword>
<sequence>MKYLQKLGRSFMQVVAVLPLAGLLLGIGYAIDPEAWGGNSPLAAFLIKAGGAILDNMGYLFAIGVAFGLAKDNHGAAGLAGVVSFLTITTVLSAGAVAQLKGLDPEAWAKANPFEVQAFKTMGPGNVFVGIISGIIGGEVYNKFHTVKLPDFLAFFSGRRLVPILASVISLIAAGILFFVWPIVFVALVKFGQTLLGMGPVGAGIYAFFNRLLIPTGLHHALNQVFWFDLVGINDIPNFLGGAKSAALITATYHPGMYQAGFFPIMMFGLPAAAIAMFTEARPERKKFAKSLLLAGALASFVTGLTEPIEFAFMLVAPALYLVHAVLTAVSVFLAAQFGMYAGFGFSAGLIDLILSIKNPMADKIPMLLVQGLVFAALYFVIFKFAIKKFNLQTPGREAVIAGETTETSFDVSDRDLAEKILAGLGGASNIDTHTNCATRLRLTVKDDSKVNEAAIKNLGVPGVMKPGKNQVHVIVGPQVERVYDEFKKLV</sequence>
<organism evidence="15 16">
    <name type="scientific">Helcococcus kunzii ATCC 51366</name>
    <dbReference type="NCBI Taxonomy" id="883114"/>
    <lineage>
        <taxon>Bacteria</taxon>
        <taxon>Bacillati</taxon>
        <taxon>Bacillota</taxon>
        <taxon>Tissierellia</taxon>
        <taxon>Tissierellales</taxon>
        <taxon>Peptoniphilaceae</taxon>
        <taxon>Helcococcus</taxon>
    </lineage>
</organism>
<proteinExistence type="predicted"/>
<dbReference type="EMBL" id="AGEI01000021">
    <property type="protein sequence ID" value="EHR34004.1"/>
    <property type="molecule type" value="Genomic_DNA"/>
</dbReference>
<dbReference type="PATRIC" id="fig|883114.3.peg.930"/>